<comment type="similarity">
    <text evidence="1">Belongs to the FAM83 family.</text>
</comment>
<reference evidence="2 3" key="1">
    <citation type="submission" date="2018-03" db="EMBL/GenBank/DDBJ databases">
        <title>Draft genome sequence of Rohu Carp (Labeo rohita).</title>
        <authorList>
            <person name="Das P."/>
            <person name="Kushwaha B."/>
            <person name="Joshi C.G."/>
            <person name="Kumar D."/>
            <person name="Nagpure N.S."/>
            <person name="Sahoo L."/>
            <person name="Das S.P."/>
            <person name="Bit A."/>
            <person name="Patnaik S."/>
            <person name="Meher P.K."/>
            <person name="Jayasankar P."/>
            <person name="Koringa P.G."/>
            <person name="Patel N.V."/>
            <person name="Hinsu A.T."/>
            <person name="Kumar R."/>
            <person name="Pandey M."/>
            <person name="Agarwal S."/>
            <person name="Srivastava S."/>
            <person name="Singh M."/>
            <person name="Iquebal M.A."/>
            <person name="Jaiswal S."/>
            <person name="Angadi U.B."/>
            <person name="Kumar N."/>
            <person name="Raza M."/>
            <person name="Shah T.M."/>
            <person name="Rai A."/>
            <person name="Jena J.K."/>
        </authorList>
    </citation>
    <scope>NUCLEOTIDE SEQUENCE [LARGE SCALE GENOMIC DNA]</scope>
    <source>
        <strain evidence="2">DASCIFA01</strain>
        <tissue evidence="2">Testis</tissue>
    </source>
</reference>
<dbReference type="GO" id="GO:0019901">
    <property type="term" value="F:protein kinase binding"/>
    <property type="evidence" value="ECO:0007669"/>
    <property type="project" value="TreeGrafter"/>
</dbReference>
<dbReference type="GO" id="GO:0007165">
    <property type="term" value="P:signal transduction"/>
    <property type="evidence" value="ECO:0007669"/>
    <property type="project" value="TreeGrafter"/>
</dbReference>
<accession>A0A498NKN0</accession>
<dbReference type="Gene3D" id="3.30.870.10">
    <property type="entry name" value="Endonuclease Chain A"/>
    <property type="match status" value="1"/>
</dbReference>
<dbReference type="PROSITE" id="PS50035">
    <property type="entry name" value="PLD"/>
    <property type="match status" value="1"/>
</dbReference>
<keyword evidence="3" id="KW-1185">Reference proteome</keyword>
<dbReference type="SUPFAM" id="SSF56024">
    <property type="entry name" value="Phospholipase D/nuclease"/>
    <property type="match status" value="1"/>
</dbReference>
<evidence type="ECO:0000313" key="3">
    <source>
        <dbReference type="Proteomes" id="UP000290572"/>
    </source>
</evidence>
<organism evidence="2 3">
    <name type="scientific">Labeo rohita</name>
    <name type="common">Indian major carp</name>
    <name type="synonym">Cyprinus rohita</name>
    <dbReference type="NCBI Taxonomy" id="84645"/>
    <lineage>
        <taxon>Eukaryota</taxon>
        <taxon>Metazoa</taxon>
        <taxon>Chordata</taxon>
        <taxon>Craniata</taxon>
        <taxon>Vertebrata</taxon>
        <taxon>Euteleostomi</taxon>
        <taxon>Actinopterygii</taxon>
        <taxon>Neopterygii</taxon>
        <taxon>Teleostei</taxon>
        <taxon>Ostariophysi</taxon>
        <taxon>Cypriniformes</taxon>
        <taxon>Cyprinidae</taxon>
        <taxon>Labeoninae</taxon>
        <taxon>Labeonini</taxon>
        <taxon>Labeo</taxon>
    </lineage>
</organism>
<dbReference type="InterPro" id="IPR012461">
    <property type="entry name" value="SACK1"/>
</dbReference>
<dbReference type="PANTHER" id="PTHR16181:SF17">
    <property type="entry name" value="FAMILY WITH SEQUENCE SIMILARITY 83 MEMBER FB"/>
    <property type="match status" value="1"/>
</dbReference>
<dbReference type="GO" id="GO:0003824">
    <property type="term" value="F:catalytic activity"/>
    <property type="evidence" value="ECO:0007669"/>
    <property type="project" value="InterPro"/>
</dbReference>
<dbReference type="Pfam" id="PF07894">
    <property type="entry name" value="SACK1"/>
    <property type="match status" value="1"/>
</dbReference>
<comment type="caution">
    <text evidence="2">The sequence shown here is derived from an EMBL/GenBank/DDBJ whole genome shotgun (WGS) entry which is preliminary data.</text>
</comment>
<dbReference type="OrthoDB" id="6103632at2759"/>
<dbReference type="InterPro" id="IPR050944">
    <property type="entry name" value="FAM83"/>
</dbReference>
<name>A0A498NKN0_LABRO</name>
<proteinExistence type="inferred from homology"/>
<dbReference type="PANTHER" id="PTHR16181">
    <property type="entry name" value="PROTEIN FAM83A-RELATED"/>
    <property type="match status" value="1"/>
</dbReference>
<evidence type="ECO:0000256" key="1">
    <source>
        <dbReference type="ARBA" id="ARBA00006937"/>
    </source>
</evidence>
<sequence length="463" mass="51876">MAESQLMCMEDGLMPAAVPESRPQFYYSEQQRVAIERLLTKGDGAFKSLLKDENGQDFLSAREIKAITSTFVKYPNEENDGEASTSHAKREDSGSMRSTYWPQMSDTDVPPLDIGWPSSGLFKGVTRVSVYTHPPKDSGPHIKEVVRKLIQESCKVVAIVMDVLTDLQILRDLFDASKRGVPVYIVLDLQGAPHFLDMCNRLQVGAKDLQNVRTRTVKGVGLNLSMGRIPGNVHSKYMLIDGDKVMFGTYSFSWSSSRMDRNMITVMSGQVVDFYDNDFRELYAISDKLDLFKEFHLSKPQTGTLARAAVPKRPLAATSRFQVNLGDASRGDLKVPAHKYHNPKYLLALGQIPGPSEPLQDFLDKMVPPDPGQQDLENPTEELENITPVSSQTGKKKSKKLKTLTFNTKRKKKGKKDTTSNEVIEENAANPSDETPKNTLTRDETQDTPKKKKTGFWCLFKKS</sequence>
<dbReference type="EMBL" id="QBIY01011366">
    <property type="protein sequence ID" value="RXN32510.1"/>
    <property type="molecule type" value="Genomic_DNA"/>
</dbReference>
<dbReference type="AlphaFoldDB" id="A0A498NKN0"/>
<dbReference type="InterPro" id="IPR001736">
    <property type="entry name" value="PLipase_D/transphosphatidylase"/>
</dbReference>
<dbReference type="Proteomes" id="UP000290572">
    <property type="component" value="Unassembled WGS sequence"/>
</dbReference>
<protein>
    <submittedName>
        <fullName evidence="2">FAM83F</fullName>
    </submittedName>
</protein>
<gene>
    <name evidence="2" type="ORF">ROHU_016149</name>
</gene>
<evidence type="ECO:0000313" key="2">
    <source>
        <dbReference type="EMBL" id="RXN32510.1"/>
    </source>
</evidence>